<evidence type="ECO:0000259" key="7">
    <source>
        <dbReference type="Pfam" id="PF00881"/>
    </source>
</evidence>
<feature type="domain" description="Nitroreductase" evidence="7">
    <location>
        <begin position="9"/>
        <end position="185"/>
    </location>
</feature>
<evidence type="ECO:0000256" key="6">
    <source>
        <dbReference type="ARBA" id="ARBA00023002"/>
    </source>
</evidence>
<comment type="cofactor">
    <cofactor evidence="1">
        <name>FMN</name>
        <dbReference type="ChEBI" id="CHEBI:58210"/>
    </cofactor>
</comment>
<dbReference type="SUPFAM" id="SSF55469">
    <property type="entry name" value="FMN-dependent nitroreductase-like"/>
    <property type="match status" value="1"/>
</dbReference>
<protein>
    <submittedName>
        <fullName evidence="8">Nitroreductase</fullName>
    </submittedName>
</protein>
<organism evidence="8 9">
    <name type="scientific">Arcicella aurantiaca</name>
    <dbReference type="NCBI Taxonomy" id="591202"/>
    <lineage>
        <taxon>Bacteria</taxon>
        <taxon>Pseudomonadati</taxon>
        <taxon>Bacteroidota</taxon>
        <taxon>Cytophagia</taxon>
        <taxon>Cytophagales</taxon>
        <taxon>Flectobacillaceae</taxon>
        <taxon>Arcicella</taxon>
    </lineage>
</organism>
<dbReference type="InterPro" id="IPR033878">
    <property type="entry name" value="NfsB-like"/>
</dbReference>
<evidence type="ECO:0000313" key="9">
    <source>
        <dbReference type="Proteomes" id="UP000245489"/>
    </source>
</evidence>
<dbReference type="EMBL" id="QGGO01000003">
    <property type="protein sequence ID" value="PWK28533.1"/>
    <property type="molecule type" value="Genomic_DNA"/>
</dbReference>
<gene>
    <name evidence="8" type="ORF">LV89_00737</name>
</gene>
<accession>A0A316EFQ8</accession>
<keyword evidence="4" id="KW-0288">FMN</keyword>
<dbReference type="CDD" id="cd02149">
    <property type="entry name" value="NfsB-like"/>
    <property type="match status" value="1"/>
</dbReference>
<evidence type="ECO:0000256" key="5">
    <source>
        <dbReference type="ARBA" id="ARBA00022857"/>
    </source>
</evidence>
<evidence type="ECO:0000256" key="4">
    <source>
        <dbReference type="ARBA" id="ARBA00022643"/>
    </source>
</evidence>
<dbReference type="GO" id="GO:0016491">
    <property type="term" value="F:oxidoreductase activity"/>
    <property type="evidence" value="ECO:0007669"/>
    <property type="project" value="UniProtKB-KW"/>
</dbReference>
<name>A0A316EFQ8_9BACT</name>
<keyword evidence="6" id="KW-0560">Oxidoreductase</keyword>
<proteinExistence type="inferred from homology"/>
<comment type="caution">
    <text evidence="8">The sequence shown here is derived from an EMBL/GenBank/DDBJ whole genome shotgun (WGS) entry which is preliminary data.</text>
</comment>
<dbReference type="Gene3D" id="3.40.109.10">
    <property type="entry name" value="NADH Oxidase"/>
    <property type="match status" value="1"/>
</dbReference>
<sequence>MNFIEQLNWRYATKRMVADKAVPQEKVNTIVEAFRLSASSYGLQPYNLLIIEDKELLKQIQPLAFNQPQIVETSTLLVLAVWDKATQERIDAFFNLIASERGIPVEALAGYKAMVEGRVNGADEASVFNWMARQAYIALGTGLAAAAIEEVDATPMEGFNPDALDELLGLSAKGLKSVVIVPLGYRDEANDPLANAKKVRKSTEDFVVSL</sequence>
<dbReference type="Proteomes" id="UP000245489">
    <property type="component" value="Unassembled WGS sequence"/>
</dbReference>
<evidence type="ECO:0000313" key="8">
    <source>
        <dbReference type="EMBL" id="PWK28533.1"/>
    </source>
</evidence>
<reference evidence="8 9" key="1">
    <citation type="submission" date="2018-05" db="EMBL/GenBank/DDBJ databases">
        <title>Genomic Encyclopedia of Archaeal and Bacterial Type Strains, Phase II (KMG-II): from individual species to whole genera.</title>
        <authorList>
            <person name="Goeker M."/>
        </authorList>
    </citation>
    <scope>NUCLEOTIDE SEQUENCE [LARGE SCALE GENOMIC DNA]</scope>
    <source>
        <strain evidence="8 9">DSM 22214</strain>
    </source>
</reference>
<dbReference type="PANTHER" id="PTHR43673:SF2">
    <property type="entry name" value="NITROREDUCTASE"/>
    <property type="match status" value="1"/>
</dbReference>
<dbReference type="InterPro" id="IPR029479">
    <property type="entry name" value="Nitroreductase"/>
</dbReference>
<dbReference type="AlphaFoldDB" id="A0A316EFQ8"/>
<evidence type="ECO:0000256" key="3">
    <source>
        <dbReference type="ARBA" id="ARBA00022630"/>
    </source>
</evidence>
<keyword evidence="3" id="KW-0285">Flavoprotein</keyword>
<dbReference type="PANTHER" id="PTHR43673">
    <property type="entry name" value="NAD(P)H NITROREDUCTASE YDGI-RELATED"/>
    <property type="match status" value="1"/>
</dbReference>
<keyword evidence="9" id="KW-1185">Reference proteome</keyword>
<dbReference type="InterPro" id="IPR000415">
    <property type="entry name" value="Nitroreductase-like"/>
</dbReference>
<keyword evidence="5" id="KW-0521">NADP</keyword>
<dbReference type="RefSeq" id="WP_211321141.1">
    <property type="nucleotide sequence ID" value="NZ_QGGO01000003.1"/>
</dbReference>
<evidence type="ECO:0000256" key="1">
    <source>
        <dbReference type="ARBA" id="ARBA00001917"/>
    </source>
</evidence>
<comment type="similarity">
    <text evidence="2">Belongs to the nitroreductase family.</text>
</comment>
<evidence type="ECO:0000256" key="2">
    <source>
        <dbReference type="ARBA" id="ARBA00007118"/>
    </source>
</evidence>
<dbReference type="Pfam" id="PF00881">
    <property type="entry name" value="Nitroreductase"/>
    <property type="match status" value="1"/>
</dbReference>